<evidence type="ECO:0000313" key="2">
    <source>
        <dbReference type="Proteomes" id="UP000183410"/>
    </source>
</evidence>
<accession>A0A1I2G8P8</accession>
<dbReference type="OrthoDB" id="2625187at2"/>
<reference evidence="2" key="1">
    <citation type="submission" date="2016-10" db="EMBL/GenBank/DDBJ databases">
        <authorList>
            <person name="Varghese N."/>
            <person name="Submissions S."/>
        </authorList>
    </citation>
    <scope>NUCLEOTIDE SEQUENCE [LARGE SCALE GENOMIC DNA]</scope>
    <source>
        <strain evidence="2">CGMCC 1.10223</strain>
    </source>
</reference>
<dbReference type="RefSeq" id="WP_046231235.1">
    <property type="nucleotide sequence ID" value="NZ_FONN01000015.1"/>
</dbReference>
<name>A0A1I2G8P8_9BACL</name>
<protein>
    <submittedName>
        <fullName evidence="1">Uncharacterized protein</fullName>
    </submittedName>
</protein>
<gene>
    <name evidence="1" type="ORF">SAMN04487969_11529</name>
</gene>
<evidence type="ECO:0000313" key="1">
    <source>
        <dbReference type="EMBL" id="SFF13902.1"/>
    </source>
</evidence>
<sequence>MELFDEIHSASVHFSSGKPLLRPKMERISNKIRATDVSLLGLFIISPSVMKDRKTVVSIPLQYDSEYEEILNYEIIPHFENTLLAKYPDFQEYVLMNLRESSGILFRKMAGNHEIITSVGTLYETDSKQTAIENHHAFNVKEYLVKLDFIHPIFSDEFNKIWTFLSKTYLLYQEAYVLLPDNWAFNELFKERLLIKQLASVCKEMRVTVNTDNNQIASISVC</sequence>
<proteinExistence type="predicted"/>
<dbReference type="Proteomes" id="UP000183410">
    <property type="component" value="Unassembled WGS sequence"/>
</dbReference>
<dbReference type="AlphaFoldDB" id="A0A1I2G8P8"/>
<keyword evidence="2" id="KW-1185">Reference proteome</keyword>
<organism evidence="1 2">
    <name type="scientific">Paenibacillus algorifonticola</name>
    <dbReference type="NCBI Taxonomy" id="684063"/>
    <lineage>
        <taxon>Bacteria</taxon>
        <taxon>Bacillati</taxon>
        <taxon>Bacillota</taxon>
        <taxon>Bacilli</taxon>
        <taxon>Bacillales</taxon>
        <taxon>Paenibacillaceae</taxon>
        <taxon>Paenibacillus</taxon>
    </lineage>
</organism>
<dbReference type="EMBL" id="FONN01000015">
    <property type="protein sequence ID" value="SFF13902.1"/>
    <property type="molecule type" value="Genomic_DNA"/>
</dbReference>